<dbReference type="Pfam" id="PF00892">
    <property type="entry name" value="EamA"/>
    <property type="match status" value="2"/>
</dbReference>
<keyword evidence="2" id="KW-1003">Cell membrane</keyword>
<feature type="transmembrane region" description="Helical" evidence="6">
    <location>
        <begin position="208"/>
        <end position="229"/>
    </location>
</feature>
<evidence type="ECO:0000256" key="2">
    <source>
        <dbReference type="ARBA" id="ARBA00022475"/>
    </source>
</evidence>
<dbReference type="GO" id="GO:0005886">
    <property type="term" value="C:plasma membrane"/>
    <property type="evidence" value="ECO:0007669"/>
    <property type="project" value="UniProtKB-SubCell"/>
</dbReference>
<dbReference type="InterPro" id="IPR000620">
    <property type="entry name" value="EamA_dom"/>
</dbReference>
<evidence type="ECO:0000256" key="5">
    <source>
        <dbReference type="ARBA" id="ARBA00023136"/>
    </source>
</evidence>
<dbReference type="SUPFAM" id="SSF103481">
    <property type="entry name" value="Multidrug resistance efflux transporter EmrE"/>
    <property type="match status" value="2"/>
</dbReference>
<keyword evidence="9" id="KW-1185">Reference proteome</keyword>
<feature type="transmembrane region" description="Helical" evidence="6">
    <location>
        <begin position="73"/>
        <end position="92"/>
    </location>
</feature>
<comment type="subcellular location">
    <subcellularLocation>
        <location evidence="1">Cell membrane</location>
        <topology evidence="1">Multi-pass membrane protein</topology>
    </subcellularLocation>
</comment>
<evidence type="ECO:0000259" key="7">
    <source>
        <dbReference type="Pfam" id="PF00892"/>
    </source>
</evidence>
<dbReference type="Gene3D" id="1.10.3730.20">
    <property type="match status" value="1"/>
</dbReference>
<feature type="transmembrane region" description="Helical" evidence="6">
    <location>
        <begin position="123"/>
        <end position="140"/>
    </location>
</feature>
<evidence type="ECO:0000256" key="3">
    <source>
        <dbReference type="ARBA" id="ARBA00022692"/>
    </source>
</evidence>
<dbReference type="PANTHER" id="PTHR42920:SF11">
    <property type="entry name" value="INNER MEMBRANE PROTEIN YTFF"/>
    <property type="match status" value="1"/>
</dbReference>
<feature type="transmembrane region" description="Helical" evidence="6">
    <location>
        <begin position="5"/>
        <end position="22"/>
    </location>
</feature>
<reference evidence="9" key="1">
    <citation type="submission" date="2016-11" db="EMBL/GenBank/DDBJ databases">
        <authorList>
            <person name="Varghese N."/>
            <person name="Submissions S."/>
        </authorList>
    </citation>
    <scope>NUCLEOTIDE SEQUENCE [LARGE SCALE GENOMIC DNA]</scope>
    <source>
        <strain evidence="9">DSM 17539</strain>
    </source>
</reference>
<dbReference type="InterPro" id="IPR051258">
    <property type="entry name" value="Diverse_Substrate_Transporter"/>
</dbReference>
<keyword evidence="5 6" id="KW-0472">Membrane</keyword>
<organism evidence="8 9">
    <name type="scientific">Arenibacter palladensis</name>
    <dbReference type="NCBI Taxonomy" id="237373"/>
    <lineage>
        <taxon>Bacteria</taxon>
        <taxon>Pseudomonadati</taxon>
        <taxon>Bacteroidota</taxon>
        <taxon>Flavobacteriia</taxon>
        <taxon>Flavobacteriales</taxon>
        <taxon>Flavobacteriaceae</taxon>
        <taxon>Arenibacter</taxon>
    </lineage>
</organism>
<proteinExistence type="predicted"/>
<dbReference type="AlphaFoldDB" id="A0A1M5AAT2"/>
<evidence type="ECO:0000256" key="1">
    <source>
        <dbReference type="ARBA" id="ARBA00004651"/>
    </source>
</evidence>
<dbReference type="RefSeq" id="WP_072861782.1">
    <property type="nucleotide sequence ID" value="NZ_FQUX01000003.1"/>
</dbReference>
<dbReference type="OrthoDB" id="5729944at2"/>
<protein>
    <submittedName>
        <fullName evidence="8">Permease of the drug/metabolite transporter (DMT) superfamily</fullName>
    </submittedName>
</protein>
<keyword evidence="4 6" id="KW-1133">Transmembrane helix</keyword>
<feature type="transmembrane region" description="Helical" evidence="6">
    <location>
        <begin position="152"/>
        <end position="171"/>
    </location>
</feature>
<dbReference type="EMBL" id="FQUX01000003">
    <property type="protein sequence ID" value="SHF27146.1"/>
    <property type="molecule type" value="Genomic_DNA"/>
</dbReference>
<evidence type="ECO:0000256" key="4">
    <source>
        <dbReference type="ARBA" id="ARBA00022989"/>
    </source>
</evidence>
<feature type="transmembrane region" description="Helical" evidence="6">
    <location>
        <begin position="266"/>
        <end position="284"/>
    </location>
</feature>
<keyword evidence="3 6" id="KW-0812">Transmembrane</keyword>
<dbReference type="Proteomes" id="UP000184406">
    <property type="component" value="Unassembled WGS sequence"/>
</dbReference>
<evidence type="ECO:0000313" key="8">
    <source>
        <dbReference type="EMBL" id="SHF27146.1"/>
    </source>
</evidence>
<evidence type="ECO:0000313" key="9">
    <source>
        <dbReference type="Proteomes" id="UP000184406"/>
    </source>
</evidence>
<feature type="transmembrane region" description="Helical" evidence="6">
    <location>
        <begin position="241"/>
        <end position="260"/>
    </location>
</feature>
<feature type="transmembrane region" description="Helical" evidence="6">
    <location>
        <begin position="34"/>
        <end position="52"/>
    </location>
</feature>
<feature type="transmembrane region" description="Helical" evidence="6">
    <location>
        <begin position="98"/>
        <end position="116"/>
    </location>
</feature>
<dbReference type="InterPro" id="IPR037185">
    <property type="entry name" value="EmrE-like"/>
</dbReference>
<feature type="domain" description="EamA" evidence="7">
    <location>
        <begin position="3"/>
        <end position="139"/>
    </location>
</feature>
<evidence type="ECO:0000256" key="6">
    <source>
        <dbReference type="SAM" id="Phobius"/>
    </source>
</evidence>
<dbReference type="PANTHER" id="PTHR42920">
    <property type="entry name" value="OS03G0707200 PROTEIN-RELATED"/>
    <property type="match status" value="1"/>
</dbReference>
<feature type="domain" description="EamA" evidence="7">
    <location>
        <begin position="154"/>
        <end position="282"/>
    </location>
</feature>
<accession>A0A1M5AAT2</accession>
<sequence length="302" mass="34008">MNKSIVYVLVCVFLWALIPVVSKLGQNGLDNHQFLFWSSLSSLLFFLGIGIYKKNIAHLYKISKNKWLKAISLGFLGTYLYYVLLYFGYANAPGMEVLIVQYSWPILVAVLSLIILREKLTTPKVISILLGFLGVFMVLTKGNFSQLKFENLTIDLIVFFGAFVFALFSVLSKKIEMNDISLLTIYFLTASVASFISMNIFSEFKTPGLNTITPIVINGFFVNGLSYIFWIKALKIGEASFIAPFVFLTPVLSSIFLIVFFNEPFYTAYLIGMSCVILGGLLNAKKAKKNAFYHNVKINQPE</sequence>
<name>A0A1M5AAT2_9FLAO</name>
<feature type="transmembrane region" description="Helical" evidence="6">
    <location>
        <begin position="183"/>
        <end position="202"/>
    </location>
</feature>
<gene>
    <name evidence="8" type="ORF">SAMN03080594_103159</name>
</gene>